<reference evidence="12" key="1">
    <citation type="submission" date="2020-11" db="EMBL/GenBank/DDBJ databases">
        <title>Sequencing the genomes of 1000 actinobacteria strains.</title>
        <authorList>
            <person name="Klenk H.-P."/>
        </authorList>
    </citation>
    <scope>NUCLEOTIDE SEQUENCE</scope>
    <source>
        <strain evidence="12">DSM 45356</strain>
    </source>
</reference>
<feature type="region of interest" description="Disordered" evidence="9">
    <location>
        <begin position="762"/>
        <end position="832"/>
    </location>
</feature>
<dbReference type="GO" id="GO:0071555">
    <property type="term" value="P:cell wall organization"/>
    <property type="evidence" value="ECO:0007669"/>
    <property type="project" value="UniProtKB-KW"/>
</dbReference>
<keyword evidence="5" id="KW-0119">Carbohydrate metabolism</keyword>
<evidence type="ECO:0000256" key="2">
    <source>
        <dbReference type="ARBA" id="ARBA00010730"/>
    </source>
</evidence>
<evidence type="ECO:0000256" key="3">
    <source>
        <dbReference type="ARBA" id="ARBA00012780"/>
    </source>
</evidence>
<evidence type="ECO:0000256" key="1">
    <source>
        <dbReference type="ARBA" id="ARBA00000382"/>
    </source>
</evidence>
<feature type="signal peptide" evidence="10">
    <location>
        <begin position="1"/>
        <end position="30"/>
    </location>
</feature>
<evidence type="ECO:0000256" key="9">
    <source>
        <dbReference type="SAM" id="MobiDB-lite"/>
    </source>
</evidence>
<dbReference type="Proteomes" id="UP000622552">
    <property type="component" value="Unassembled WGS sequence"/>
</dbReference>
<evidence type="ECO:0000256" key="8">
    <source>
        <dbReference type="ARBA" id="ARBA00023326"/>
    </source>
</evidence>
<evidence type="ECO:0000259" key="11">
    <source>
        <dbReference type="Pfam" id="PF17652"/>
    </source>
</evidence>
<protein>
    <recommendedName>
        <fullName evidence="3">glucan endo-1,3-beta-D-glucosidase</fullName>
        <ecNumber evidence="3">3.2.1.39</ecNumber>
    </recommendedName>
</protein>
<name>A0A8J7KL06_9ACTN</name>
<keyword evidence="8" id="KW-0624">Polysaccharide degradation</keyword>
<feature type="compositionally biased region" description="Pro residues" evidence="9">
    <location>
        <begin position="776"/>
        <end position="796"/>
    </location>
</feature>
<evidence type="ECO:0000256" key="6">
    <source>
        <dbReference type="ARBA" id="ARBA00023295"/>
    </source>
</evidence>
<evidence type="ECO:0000313" key="13">
    <source>
        <dbReference type="Proteomes" id="UP000622552"/>
    </source>
</evidence>
<dbReference type="InterPro" id="IPR005200">
    <property type="entry name" value="Endo-beta-glucanase"/>
</dbReference>
<feature type="chain" id="PRO_5035155393" description="glucan endo-1,3-beta-D-glucosidase" evidence="10">
    <location>
        <begin position="31"/>
        <end position="951"/>
    </location>
</feature>
<dbReference type="EMBL" id="JADOUF010000001">
    <property type="protein sequence ID" value="MBG6137391.1"/>
    <property type="molecule type" value="Genomic_DNA"/>
</dbReference>
<evidence type="ECO:0000256" key="10">
    <source>
        <dbReference type="SAM" id="SignalP"/>
    </source>
</evidence>
<sequence length="951" mass="99020">MKPSGILVSAVAAALLAGTLTQVLSTGAQAAPVGAGSYTTTPAGPLPTGCGNLSTNPRQFVTANAPAGPVPTNDWWSNILFKRTDCAFGEPLHAHPVSFDTLPGGLGLSANTTPQISGTATGVGEYHYPYVQDLQVGVAGLDAPNVKVDGWTDWTVSPFWTDGARTLRATIGHGLPFSYYQVTGGDAQLTVAAPQVWSHSGPTIGFTANGHEYAAYAPAGATWTVSGGTFTSTLAGKGYFSVLALPPGDRAALATSLGKYAHNHVTGTRASYSYNPATSTVTTTYAFTTTAREAGAAGTVAALYPHQWRALTGATPLSNTYVSARGPMKVLAGVGQFTTSMAFQGVLPEIPAVADNAGADRATLDGYLAQVAGNPADFRGDDTYWTGKGLGRAARIAEIADQLGDTGTRDAALTAIRTRLTDWFTASPGKTSRLFYYDQNWGTLIGYPASYGSDQELNDHHFHYGYFVAAAATLAKFDPQWATSGKYGGMVDLLIRDANNYDRADGRFPYLRDFDIYAGHDWASGHGSFGAGNNQESSSEGMNFANALIQWGQATGNTAVRDAGVFLYTTQAAAIQEYWFDSRDANFPAGFGHRAVGMVWGDGAAYATWFSAEPEMIQGINMLPVTGGHLYLGDNPGYVRANYAELVANNGGAPSVWQDVLWEFQALGDGDAALANLRNNSGFTSEEGESKAHTFHWIRNVAALGTVDATVTGNHPLSAVFTKNGARTYVAANITNAPLTVTFSDGHTLGVGAGRTATNGAYTWSGGNAGGGTQPTPSPTPSPTGSPSPTPTPSPTGSPSNSTLYLRSDGTLGNPAPAGTAQIASAGGTNHDGVPANATVFTASGLTLTRSAGTTTFDLFVDAGTTVANGTQVRVSYDLTGDGSWDRVETYRYFATDPAPGWEHYTTSVGLSSATGTPGDLTNGRVRLEVWNAIGNGPSTVGTGNQSVIHL</sequence>
<evidence type="ECO:0000256" key="5">
    <source>
        <dbReference type="ARBA" id="ARBA00023277"/>
    </source>
</evidence>
<proteinExistence type="inferred from homology"/>
<keyword evidence="10" id="KW-0732">Signal</keyword>
<keyword evidence="4" id="KW-0378">Hydrolase</keyword>
<comment type="caution">
    <text evidence="12">The sequence shown here is derived from an EMBL/GenBank/DDBJ whole genome shotgun (WGS) entry which is preliminary data.</text>
</comment>
<dbReference type="AlphaFoldDB" id="A0A8J7KL06"/>
<evidence type="ECO:0000313" key="12">
    <source>
        <dbReference type="EMBL" id="MBG6137391.1"/>
    </source>
</evidence>
<evidence type="ECO:0000256" key="7">
    <source>
        <dbReference type="ARBA" id="ARBA00023316"/>
    </source>
</evidence>
<feature type="domain" description="Glycosyl hydrolase family 81 C-terminal" evidence="11">
    <location>
        <begin position="381"/>
        <end position="691"/>
    </location>
</feature>
<comment type="similarity">
    <text evidence="2">Belongs to the glycosyl hydrolase 81 family.</text>
</comment>
<dbReference type="PANTHER" id="PTHR31983:SF0">
    <property type="entry name" value="GLUCAN ENDO-1,3-BETA-D-GLUCOSIDASE 2"/>
    <property type="match status" value="1"/>
</dbReference>
<dbReference type="Gene3D" id="2.70.98.30">
    <property type="entry name" value="Golgi alpha-mannosidase II, domain 4"/>
    <property type="match status" value="1"/>
</dbReference>
<dbReference type="Pfam" id="PF17652">
    <property type="entry name" value="Glyco_hydro81C"/>
    <property type="match status" value="1"/>
</dbReference>
<dbReference type="GO" id="GO:0000272">
    <property type="term" value="P:polysaccharide catabolic process"/>
    <property type="evidence" value="ECO:0007669"/>
    <property type="project" value="UniProtKB-KW"/>
</dbReference>
<dbReference type="InterPro" id="IPR040720">
    <property type="entry name" value="GH81_C"/>
</dbReference>
<keyword evidence="13" id="KW-1185">Reference proteome</keyword>
<evidence type="ECO:0000256" key="4">
    <source>
        <dbReference type="ARBA" id="ARBA00022801"/>
    </source>
</evidence>
<keyword evidence="7" id="KW-0961">Cell wall biogenesis/degradation</keyword>
<dbReference type="GO" id="GO:0052861">
    <property type="term" value="F:endo-1,3(4)-beta-glucanase activity"/>
    <property type="evidence" value="ECO:0007669"/>
    <property type="project" value="InterPro"/>
</dbReference>
<comment type="catalytic activity">
    <reaction evidence="1">
        <text>Hydrolysis of (1-&gt;3)-beta-D-glucosidic linkages in (1-&gt;3)-beta-D-glucans.</text>
        <dbReference type="EC" id="3.2.1.39"/>
    </reaction>
</comment>
<organism evidence="12 13">
    <name type="scientific">Longispora fulva</name>
    <dbReference type="NCBI Taxonomy" id="619741"/>
    <lineage>
        <taxon>Bacteria</taxon>
        <taxon>Bacillati</taxon>
        <taxon>Actinomycetota</taxon>
        <taxon>Actinomycetes</taxon>
        <taxon>Micromonosporales</taxon>
        <taxon>Micromonosporaceae</taxon>
        <taxon>Longispora</taxon>
    </lineage>
</organism>
<dbReference type="PROSITE" id="PS52008">
    <property type="entry name" value="GH81"/>
    <property type="match status" value="1"/>
</dbReference>
<gene>
    <name evidence="12" type="ORF">IW245_003585</name>
</gene>
<dbReference type="RefSeq" id="WP_197004268.1">
    <property type="nucleotide sequence ID" value="NZ_BONS01000020.1"/>
</dbReference>
<dbReference type="GO" id="GO:0042973">
    <property type="term" value="F:glucan endo-1,3-beta-D-glucosidase activity"/>
    <property type="evidence" value="ECO:0007669"/>
    <property type="project" value="UniProtKB-EC"/>
</dbReference>
<keyword evidence="6" id="KW-0326">Glycosidase</keyword>
<dbReference type="EC" id="3.2.1.39" evidence="3"/>
<accession>A0A8J7KL06</accession>
<dbReference type="PANTHER" id="PTHR31983">
    <property type="entry name" value="ENDO-1,3(4)-BETA-GLUCANASE 1"/>
    <property type="match status" value="1"/>
</dbReference>